<dbReference type="InterPro" id="IPR050934">
    <property type="entry name" value="ITIH"/>
</dbReference>
<feature type="compositionally biased region" description="Polar residues" evidence="1">
    <location>
        <begin position="198"/>
        <end position="212"/>
    </location>
</feature>
<dbReference type="PANTHER" id="PTHR10338:SF62">
    <property type="entry name" value="INTER-ALPHA-TRYPSIN INHIBITOR HEAVY CHAIN H5"/>
    <property type="match status" value="1"/>
</dbReference>
<accession>A0ABM0RTY6</accession>
<feature type="non-terminal residue" evidence="4">
    <location>
        <position position="1"/>
    </location>
</feature>
<dbReference type="GeneID" id="103601445"/>
<dbReference type="RefSeq" id="XP_008584077.1">
    <property type="nucleotide sequence ID" value="XM_008585855.1"/>
</dbReference>
<evidence type="ECO:0000313" key="4">
    <source>
        <dbReference type="RefSeq" id="XP_008584077.1"/>
    </source>
</evidence>
<feature type="domain" description="Inter-alpha-trypsin inhibitor heavy chain C-terminal" evidence="2">
    <location>
        <begin position="56"/>
        <end position="249"/>
    </location>
</feature>
<dbReference type="InterPro" id="IPR010600">
    <property type="entry name" value="ITI_HC_C"/>
</dbReference>
<dbReference type="PANTHER" id="PTHR10338">
    <property type="entry name" value="INTER-ALPHA-TRYPSIN INHIBITOR HEAVY CHAIN FAMILY MEMBER"/>
    <property type="match status" value="1"/>
</dbReference>
<protein>
    <submittedName>
        <fullName evidence="4">Inter-alpha-trypsin inhibitor heavy chain H5-like</fullName>
    </submittedName>
</protein>
<dbReference type="Pfam" id="PF06668">
    <property type="entry name" value="ITI_HC_C"/>
    <property type="match status" value="1"/>
</dbReference>
<organism evidence="3 4">
    <name type="scientific">Galeopterus variegatus</name>
    <name type="common">Malayan flying lemur</name>
    <name type="synonym">Cynocephalus variegatus</name>
    <dbReference type="NCBI Taxonomy" id="482537"/>
    <lineage>
        <taxon>Eukaryota</taxon>
        <taxon>Metazoa</taxon>
        <taxon>Chordata</taxon>
        <taxon>Craniata</taxon>
        <taxon>Vertebrata</taxon>
        <taxon>Euteleostomi</taxon>
        <taxon>Mammalia</taxon>
        <taxon>Eutheria</taxon>
        <taxon>Euarchontoglires</taxon>
        <taxon>Dermoptera</taxon>
        <taxon>Cynocephalidae</taxon>
        <taxon>Galeopterus</taxon>
    </lineage>
</organism>
<proteinExistence type="predicted"/>
<evidence type="ECO:0000313" key="3">
    <source>
        <dbReference type="Proteomes" id="UP000694923"/>
    </source>
</evidence>
<evidence type="ECO:0000256" key="1">
    <source>
        <dbReference type="SAM" id="MobiDB-lite"/>
    </source>
</evidence>
<feature type="region of interest" description="Disordered" evidence="1">
    <location>
        <begin position="198"/>
        <end position="218"/>
    </location>
</feature>
<reference evidence="4" key="1">
    <citation type="submission" date="2025-08" db="UniProtKB">
        <authorList>
            <consortium name="RefSeq"/>
        </authorList>
    </citation>
    <scope>IDENTIFICATION</scope>
</reference>
<sequence length="282" mass="31181">PTLKKPYEPRIKISKTSVDGDPHFVVDFPLSKLTVCFNIDGQPGDILRLVSDHMGSGVTVNGELIGAPAPPTGHKKQRTYFRTITILVNKPQRYYLEITPNRVILDGGDRLVLPCNRSTVVGSQGLEVSVSANANVTVTIQGSIAFVILIHLYKKPAPFQRNHLGFYISSSKGLSSSCHGLLGQFLNQDARLTEQPAGLSQNFTHPPSSQPGRGSEPVLKVKERRVPVVWKQRKIYNGEEQVDCWFARNSAAKLIDGQYEDYLAAHPFDTETTFGLRESRGL</sequence>
<dbReference type="Proteomes" id="UP000694923">
    <property type="component" value="Unplaced"/>
</dbReference>
<name>A0ABM0RTY6_GALVR</name>
<evidence type="ECO:0000259" key="2">
    <source>
        <dbReference type="Pfam" id="PF06668"/>
    </source>
</evidence>
<gene>
    <name evidence="4" type="primary">LOC103601445</name>
</gene>
<keyword evidence="3" id="KW-1185">Reference proteome</keyword>